<proteinExistence type="predicted"/>
<gene>
    <name evidence="1" type="ORF">T02_4654</name>
</gene>
<sequence length="103" mass="12438">MMRKIYTIVDINNHTVRCGQIFNYTRWGYCKEKKKMCISQSEKFLSLFILPDDYAKRVLLYRRGKEIIFSVLLSEDLFVDSVRGIDWKKKEKEKPHFEIPLEK</sequence>
<dbReference type="EMBL" id="JYDW01000063">
    <property type="protein sequence ID" value="KRZ58080.1"/>
    <property type="molecule type" value="Genomic_DNA"/>
</dbReference>
<dbReference type="AlphaFoldDB" id="A0A0V1LF08"/>
<accession>A0A0V1LF08</accession>
<reference evidence="1 2" key="1">
    <citation type="submission" date="2015-05" db="EMBL/GenBank/DDBJ databases">
        <title>Evolution of Trichinella species and genotypes.</title>
        <authorList>
            <person name="Korhonen P.K."/>
            <person name="Edoardo P."/>
            <person name="Giuseppe L.R."/>
            <person name="Gasser R.B."/>
        </authorList>
    </citation>
    <scope>NUCLEOTIDE SEQUENCE [LARGE SCALE GENOMIC DNA]</scope>
    <source>
        <strain evidence="1">ISS10</strain>
    </source>
</reference>
<evidence type="ECO:0000313" key="1">
    <source>
        <dbReference type="EMBL" id="KRZ58080.1"/>
    </source>
</evidence>
<organism evidence="1 2">
    <name type="scientific">Trichinella nativa</name>
    <dbReference type="NCBI Taxonomy" id="6335"/>
    <lineage>
        <taxon>Eukaryota</taxon>
        <taxon>Metazoa</taxon>
        <taxon>Ecdysozoa</taxon>
        <taxon>Nematoda</taxon>
        <taxon>Enoplea</taxon>
        <taxon>Dorylaimia</taxon>
        <taxon>Trichinellida</taxon>
        <taxon>Trichinellidae</taxon>
        <taxon>Trichinella</taxon>
    </lineage>
</organism>
<comment type="caution">
    <text evidence="1">The sequence shown here is derived from an EMBL/GenBank/DDBJ whole genome shotgun (WGS) entry which is preliminary data.</text>
</comment>
<dbReference type="Proteomes" id="UP000054721">
    <property type="component" value="Unassembled WGS sequence"/>
</dbReference>
<protein>
    <submittedName>
        <fullName evidence="1">Uncharacterized protein</fullName>
    </submittedName>
</protein>
<keyword evidence="2" id="KW-1185">Reference proteome</keyword>
<evidence type="ECO:0000313" key="2">
    <source>
        <dbReference type="Proteomes" id="UP000054721"/>
    </source>
</evidence>
<name>A0A0V1LF08_9BILA</name>